<dbReference type="SFLD" id="SFLDG00002">
    <property type="entry name" value="C1.7:_P-type_atpase_like"/>
    <property type="match status" value="1"/>
</dbReference>
<feature type="transmembrane region" description="Helical" evidence="18">
    <location>
        <begin position="772"/>
        <end position="792"/>
    </location>
</feature>
<dbReference type="SFLD" id="SFLDS00003">
    <property type="entry name" value="Haloacid_Dehalogenase"/>
    <property type="match status" value="1"/>
</dbReference>
<accession>A0A497F4T5</accession>
<keyword evidence="13" id="KW-1278">Translocase</keyword>
<dbReference type="InterPro" id="IPR036163">
    <property type="entry name" value="HMA_dom_sf"/>
</dbReference>
<dbReference type="GO" id="GO:0140581">
    <property type="term" value="F:P-type monovalent copper transporter activity"/>
    <property type="evidence" value="ECO:0007669"/>
    <property type="project" value="UniProtKB-EC"/>
</dbReference>
<dbReference type="PRINTS" id="PR00119">
    <property type="entry name" value="CATATPASE"/>
</dbReference>
<evidence type="ECO:0000256" key="12">
    <source>
        <dbReference type="ARBA" id="ARBA00022842"/>
    </source>
</evidence>
<dbReference type="PROSITE" id="PS50846">
    <property type="entry name" value="HMA_2"/>
    <property type="match status" value="2"/>
</dbReference>
<comment type="similarity">
    <text evidence="2">Belongs to the cation transport ATPase (P-type) (TC 3.A.3) family. Type IB subfamily.</text>
</comment>
<dbReference type="EC" id="7.2.2.8" evidence="3"/>
<dbReference type="Gene3D" id="3.40.50.1000">
    <property type="entry name" value="HAD superfamily/HAD-like"/>
    <property type="match status" value="1"/>
</dbReference>
<dbReference type="Gene3D" id="3.30.70.100">
    <property type="match status" value="2"/>
</dbReference>
<evidence type="ECO:0000259" key="19">
    <source>
        <dbReference type="PROSITE" id="PS50846"/>
    </source>
</evidence>
<dbReference type="PROSITE" id="PS01047">
    <property type="entry name" value="HMA_1"/>
    <property type="match status" value="1"/>
</dbReference>
<feature type="domain" description="HMA" evidence="19">
    <location>
        <begin position="6"/>
        <end position="72"/>
    </location>
</feature>
<dbReference type="InterPro" id="IPR036412">
    <property type="entry name" value="HAD-like_sf"/>
</dbReference>
<evidence type="ECO:0000256" key="4">
    <source>
        <dbReference type="ARBA" id="ARBA00022448"/>
    </source>
</evidence>
<dbReference type="Pfam" id="PF00702">
    <property type="entry name" value="Hydrolase"/>
    <property type="match status" value="1"/>
</dbReference>
<dbReference type="InterPro" id="IPR044492">
    <property type="entry name" value="P_typ_ATPase_HD_dom"/>
</dbReference>
<keyword evidence="4" id="KW-0813">Transport</keyword>
<comment type="caution">
    <text evidence="20">The sequence shown here is derived from an EMBL/GenBank/DDBJ whole genome shotgun (WGS) entry which is preliminary data.</text>
</comment>
<feature type="transmembrane region" description="Helical" evidence="18">
    <location>
        <begin position="404"/>
        <end position="426"/>
    </location>
</feature>
<dbReference type="InterPro" id="IPR017969">
    <property type="entry name" value="Heavy-metal-associated_CS"/>
</dbReference>
<dbReference type="Proteomes" id="UP000269499">
    <property type="component" value="Unassembled WGS sequence"/>
</dbReference>
<evidence type="ECO:0000256" key="11">
    <source>
        <dbReference type="ARBA" id="ARBA00022840"/>
    </source>
</evidence>
<keyword evidence="6" id="KW-0597">Phosphoprotein</keyword>
<dbReference type="PRINTS" id="PR00943">
    <property type="entry name" value="CUATPASE"/>
</dbReference>
<feature type="transmembrane region" description="Helical" evidence="18">
    <location>
        <begin position="189"/>
        <end position="210"/>
    </location>
</feature>
<dbReference type="PANTHER" id="PTHR43520:SF8">
    <property type="entry name" value="P-TYPE CU(+) TRANSPORTER"/>
    <property type="match status" value="1"/>
</dbReference>
<evidence type="ECO:0000256" key="16">
    <source>
        <dbReference type="ARBA" id="ARBA00023065"/>
    </source>
</evidence>
<dbReference type="FunFam" id="3.30.70.100:FF:000005">
    <property type="entry name" value="Copper-exporting P-type ATPase A"/>
    <property type="match status" value="1"/>
</dbReference>
<evidence type="ECO:0000313" key="21">
    <source>
        <dbReference type="Proteomes" id="UP000269499"/>
    </source>
</evidence>
<feature type="domain" description="HMA" evidence="19">
    <location>
        <begin position="74"/>
        <end position="140"/>
    </location>
</feature>
<keyword evidence="14 18" id="KW-1133">Transmembrane helix</keyword>
<dbReference type="CDD" id="cd00371">
    <property type="entry name" value="HMA"/>
    <property type="match status" value="1"/>
</dbReference>
<keyword evidence="7 18" id="KW-0812">Transmembrane</keyword>
<dbReference type="GO" id="GO:0005524">
    <property type="term" value="F:ATP binding"/>
    <property type="evidence" value="ECO:0007669"/>
    <property type="project" value="UniProtKB-KW"/>
</dbReference>
<dbReference type="NCBIfam" id="TIGR01525">
    <property type="entry name" value="ATPase-IB_hvy"/>
    <property type="match status" value="1"/>
</dbReference>
<dbReference type="AlphaFoldDB" id="A0A497F4T5"/>
<comment type="subcellular location">
    <subcellularLocation>
        <location evidence="1">Cell membrane</location>
        <topology evidence="1">Multi-pass membrane protein</topology>
    </subcellularLocation>
</comment>
<feature type="transmembrane region" description="Helical" evidence="18">
    <location>
        <begin position="438"/>
        <end position="462"/>
    </location>
</feature>
<dbReference type="InterPro" id="IPR018303">
    <property type="entry name" value="ATPase_P-typ_P_site"/>
</dbReference>
<dbReference type="InterPro" id="IPR027256">
    <property type="entry name" value="P-typ_ATPase_IB"/>
</dbReference>
<organism evidence="20 21">
    <name type="scientific">Thermoproteota archaeon</name>
    <dbReference type="NCBI Taxonomy" id="2056631"/>
    <lineage>
        <taxon>Archaea</taxon>
        <taxon>Thermoproteota</taxon>
    </lineage>
</organism>
<dbReference type="FunFam" id="3.40.50.1000:FF:000144">
    <property type="entry name" value="copper-transporting ATPase 1 isoform X2"/>
    <property type="match status" value="1"/>
</dbReference>
<dbReference type="Pfam" id="PF00403">
    <property type="entry name" value="HMA"/>
    <property type="match status" value="2"/>
</dbReference>
<dbReference type="SUPFAM" id="SSF81665">
    <property type="entry name" value="Calcium ATPase, transmembrane domain M"/>
    <property type="match status" value="1"/>
</dbReference>
<evidence type="ECO:0000256" key="6">
    <source>
        <dbReference type="ARBA" id="ARBA00022553"/>
    </source>
</evidence>
<keyword evidence="11" id="KW-0067">ATP-binding</keyword>
<dbReference type="NCBIfam" id="TIGR01511">
    <property type="entry name" value="ATPase-IB1_Cu"/>
    <property type="match status" value="1"/>
</dbReference>
<keyword evidence="8" id="KW-0479">Metal-binding</keyword>
<dbReference type="InterPro" id="IPR008250">
    <property type="entry name" value="ATPase_P-typ_transduc_dom_A_sf"/>
</dbReference>
<dbReference type="InterPro" id="IPR023299">
    <property type="entry name" value="ATPase_P-typ_cyto_dom_N"/>
</dbReference>
<evidence type="ECO:0000256" key="8">
    <source>
        <dbReference type="ARBA" id="ARBA00022723"/>
    </source>
</evidence>
<evidence type="ECO:0000256" key="1">
    <source>
        <dbReference type="ARBA" id="ARBA00004651"/>
    </source>
</evidence>
<keyword evidence="16" id="KW-0406">Ion transport</keyword>
<feature type="transmembrane region" description="Helical" evidence="18">
    <location>
        <begin position="161"/>
        <end position="183"/>
    </location>
</feature>
<dbReference type="Gene3D" id="2.70.150.10">
    <property type="entry name" value="Calcium-transporting ATPase, cytoplasmic transduction domain A"/>
    <property type="match status" value="1"/>
</dbReference>
<dbReference type="SUPFAM" id="SSF55008">
    <property type="entry name" value="HMA, heavy metal-associated domain"/>
    <property type="match status" value="2"/>
</dbReference>
<gene>
    <name evidence="20" type="ORF">DRJ26_02605</name>
</gene>
<keyword evidence="9" id="KW-0547">Nucleotide-binding</keyword>
<dbReference type="SUPFAM" id="SSF81653">
    <property type="entry name" value="Calcium ATPase, transduction domain A"/>
    <property type="match status" value="1"/>
</dbReference>
<evidence type="ECO:0000256" key="2">
    <source>
        <dbReference type="ARBA" id="ARBA00006024"/>
    </source>
</evidence>
<dbReference type="InterPro" id="IPR059000">
    <property type="entry name" value="ATPase_P-type_domA"/>
</dbReference>
<protein>
    <recommendedName>
        <fullName evidence="3">P-type Cu(+) transporter</fullName>
        <ecNumber evidence="3">7.2.2.8</ecNumber>
    </recommendedName>
</protein>
<dbReference type="SFLD" id="SFLDF00027">
    <property type="entry name" value="p-type_atpase"/>
    <property type="match status" value="1"/>
</dbReference>
<dbReference type="GO" id="GO:0005886">
    <property type="term" value="C:plasma membrane"/>
    <property type="evidence" value="ECO:0007669"/>
    <property type="project" value="UniProtKB-SubCell"/>
</dbReference>
<keyword evidence="12" id="KW-0460">Magnesium</keyword>
<evidence type="ECO:0000256" key="14">
    <source>
        <dbReference type="ARBA" id="ARBA00022989"/>
    </source>
</evidence>
<evidence type="ECO:0000256" key="15">
    <source>
        <dbReference type="ARBA" id="ARBA00023008"/>
    </source>
</evidence>
<keyword evidence="15" id="KW-0186">Copper</keyword>
<dbReference type="SUPFAM" id="SSF56784">
    <property type="entry name" value="HAD-like"/>
    <property type="match status" value="1"/>
</dbReference>
<evidence type="ECO:0000256" key="13">
    <source>
        <dbReference type="ARBA" id="ARBA00022967"/>
    </source>
</evidence>
<dbReference type="FunFam" id="2.70.150.10:FF:000002">
    <property type="entry name" value="Copper-transporting ATPase 1, putative"/>
    <property type="match status" value="1"/>
</dbReference>
<evidence type="ECO:0000256" key="9">
    <source>
        <dbReference type="ARBA" id="ARBA00022741"/>
    </source>
</evidence>
<dbReference type="InterPro" id="IPR001757">
    <property type="entry name" value="P_typ_ATPase"/>
</dbReference>
<feature type="transmembrane region" description="Helical" evidence="18">
    <location>
        <begin position="746"/>
        <end position="766"/>
    </location>
</feature>
<dbReference type="Gene3D" id="3.40.1110.10">
    <property type="entry name" value="Calcium-transporting ATPase, cytoplasmic domain N"/>
    <property type="match status" value="1"/>
</dbReference>
<dbReference type="InterPro" id="IPR023298">
    <property type="entry name" value="ATPase_P-typ_TM_dom_sf"/>
</dbReference>
<keyword evidence="17 18" id="KW-0472">Membrane</keyword>
<dbReference type="PROSITE" id="PS00154">
    <property type="entry name" value="ATPASE_E1_E2"/>
    <property type="match status" value="1"/>
</dbReference>
<evidence type="ECO:0000256" key="5">
    <source>
        <dbReference type="ARBA" id="ARBA00022475"/>
    </source>
</evidence>
<evidence type="ECO:0000256" key="10">
    <source>
        <dbReference type="ARBA" id="ARBA00022796"/>
    </source>
</evidence>
<dbReference type="GO" id="GO:0016887">
    <property type="term" value="F:ATP hydrolysis activity"/>
    <property type="evidence" value="ECO:0007669"/>
    <property type="project" value="InterPro"/>
</dbReference>
<dbReference type="NCBIfam" id="TIGR01494">
    <property type="entry name" value="ATPase_P-type"/>
    <property type="match status" value="1"/>
</dbReference>
<dbReference type="GO" id="GO:0005507">
    <property type="term" value="F:copper ion binding"/>
    <property type="evidence" value="ECO:0007669"/>
    <property type="project" value="TreeGrafter"/>
</dbReference>
<dbReference type="Pfam" id="PF00122">
    <property type="entry name" value="E1-E2_ATPase"/>
    <property type="match status" value="1"/>
</dbReference>
<keyword evidence="5" id="KW-1003">Cell membrane</keyword>
<evidence type="ECO:0000313" key="20">
    <source>
        <dbReference type="EMBL" id="RLE53930.1"/>
    </source>
</evidence>
<dbReference type="InterPro" id="IPR023214">
    <property type="entry name" value="HAD_sf"/>
</dbReference>
<keyword evidence="10" id="KW-0187">Copper transport</keyword>
<sequence length="817" mass="87475">MISDRKAIALRIAGMHCASCALRIEDRLKKLPGVVRVNVSFASGKAYVVFDPKLVELRDIEKAVEELGYQVVYEKVSLKVSGLRDVFDAKMLEEALSKVEGIVRASANYVKSNILIEYNPALTSLEDIKEVISNLGFDITSEEFELPTEEVEAKKLRNTALVGLALSAVIMILSSSELSPYLPLARTPLSAYISLALASVIQVGVGWRFYLGALRAARGKTANMDTLVSLGTTAAFALSAFNTIPTPRWEEIYFDASAMVLSLVQLGKYLETKTKGKASAVVKKLLEARPKKARVLREGVEVEIPSEMIQVGDIVIVRPGEKIPVDGVVVDGHSAVDESMVTGESIPVEKKPGDEVVGGTVNREGVLKIRATRVGSDTFLAHVVSLVEEALASKPPIQKLVDKVAGYFTFIVIAISIATFMTWSLMGAGFTKAILSSVSVLVVACPCALGLATPTAVMVGVGKSAEYGIIIKNGEALELASKMDVIVFDKTGTLTKGKPEVTDVIPIDVHSPEEVLKLAAIAEKNSEHPLAKAIVEEAVNKGLTLEDPQDFMSIPGRGVRAVYNGVELLVGSLSLMADEGVDCGKAEAKAVQLMKQGKTVVVISVDKRAIGIIGLMDTPRPEAKTAIDALKEMKLKIAMITGDNERTAKAIAGQLGIDIVLANVPPWVKAQEIKKLQQEGLIVGMVGDGVNDAPALTQAHIGIAIGSGTDIAIEAGDIILVRDDLRDVVAAIQLSQRVVRQIKQNLAWAFSYNIILIPLAAAGLLYPALAGLAMALSSASVTTWSLLMKRYVPKIKRQSNPRKLSCSQANKFNCPLQ</sequence>
<evidence type="ECO:0000256" key="3">
    <source>
        <dbReference type="ARBA" id="ARBA00012517"/>
    </source>
</evidence>
<proteinExistence type="inferred from homology"/>
<dbReference type="GO" id="GO:0055070">
    <property type="term" value="P:copper ion homeostasis"/>
    <property type="evidence" value="ECO:0007669"/>
    <property type="project" value="TreeGrafter"/>
</dbReference>
<dbReference type="PANTHER" id="PTHR43520">
    <property type="entry name" value="ATP7, ISOFORM B"/>
    <property type="match status" value="1"/>
</dbReference>
<dbReference type="EMBL" id="QMRA01000043">
    <property type="protein sequence ID" value="RLE53930.1"/>
    <property type="molecule type" value="Genomic_DNA"/>
</dbReference>
<reference evidence="20 21" key="1">
    <citation type="submission" date="2018-06" db="EMBL/GenBank/DDBJ databases">
        <title>Extensive metabolic versatility and redundancy in microbially diverse, dynamic hydrothermal sediments.</title>
        <authorList>
            <person name="Dombrowski N."/>
            <person name="Teske A."/>
            <person name="Baker B.J."/>
        </authorList>
    </citation>
    <scope>NUCLEOTIDE SEQUENCE [LARGE SCALE GENOMIC DNA]</scope>
    <source>
        <strain evidence="20">B20_G2</strain>
    </source>
</reference>
<evidence type="ECO:0000256" key="7">
    <source>
        <dbReference type="ARBA" id="ARBA00022692"/>
    </source>
</evidence>
<dbReference type="GO" id="GO:0043682">
    <property type="term" value="F:P-type divalent copper transporter activity"/>
    <property type="evidence" value="ECO:0007669"/>
    <property type="project" value="TreeGrafter"/>
</dbReference>
<evidence type="ECO:0000256" key="17">
    <source>
        <dbReference type="ARBA" id="ARBA00023136"/>
    </source>
</evidence>
<dbReference type="InterPro" id="IPR006121">
    <property type="entry name" value="HMA_dom"/>
</dbReference>
<evidence type="ECO:0000256" key="18">
    <source>
        <dbReference type="SAM" id="Phobius"/>
    </source>
</evidence>
<name>A0A497F4T5_9CREN</name>
<dbReference type="CDD" id="cd02094">
    <property type="entry name" value="P-type_ATPase_Cu-like"/>
    <property type="match status" value="1"/>
</dbReference>
<dbReference type="PRINTS" id="PR00942">
    <property type="entry name" value="CUATPASEI"/>
</dbReference>